<evidence type="ECO:0000256" key="1">
    <source>
        <dbReference type="ARBA" id="ARBA00006474"/>
    </source>
</evidence>
<proteinExistence type="inferred from homology"/>
<dbReference type="SUPFAM" id="SSF52540">
    <property type="entry name" value="P-loop containing nucleoside triphosphate hydrolases"/>
    <property type="match status" value="1"/>
</dbReference>
<dbReference type="GO" id="GO:0005524">
    <property type="term" value="F:ATP binding"/>
    <property type="evidence" value="ECO:0007669"/>
    <property type="project" value="UniProtKB-UniRule"/>
</dbReference>
<dbReference type="SUPFAM" id="SSF46785">
    <property type="entry name" value="Winged helix' DNA-binding domain"/>
    <property type="match status" value="1"/>
</dbReference>
<dbReference type="Proteomes" id="UP001156102">
    <property type="component" value="Unassembled WGS sequence"/>
</dbReference>
<evidence type="ECO:0000313" key="9">
    <source>
        <dbReference type="EMBL" id="MCP8967485.1"/>
    </source>
</evidence>
<feature type="region of interest" description="Disordered" evidence="7">
    <location>
        <begin position="90"/>
        <end position="116"/>
    </location>
</feature>
<evidence type="ECO:0000256" key="2">
    <source>
        <dbReference type="ARBA" id="ARBA00022741"/>
    </source>
</evidence>
<dbReference type="PROSITE" id="PS50901">
    <property type="entry name" value="FTSK"/>
    <property type="match status" value="1"/>
</dbReference>
<dbReference type="AlphaFoldDB" id="A0AA41X706"/>
<sequence>QEAEPEELAEAEEELQVYAEQEAEPEELAEAEEELQVYAEQEAEPEELAKAEEELAPAEPETEEQPSAIGLPREKKRFVPYNVIMLKQDRLRLQAQPKPRPLEEPVPSEDPREAQEPAAVEPAVYTMPSVDLLQSPPASTDNDEEWLDGQRDLLDTTFRNFNIGAKVVHLTQGPSVTRFEVQPEPGVKVNKITNLADDIKLNLAARDIRIEAPIPGKNAVGIEVPNRKSKPVFLRDILQSPAFAESGSPLTVALGLDISGTPIVTDIRKMPHGLIAGSTGSGKSVCINAILTSILYKAKPHEVKLMLIDPKMVELAPYNAVPHLVSPVITDAKAATAALKWAVEEMERRYETFAHVGARDLGRYNDMVKLGNVPGEQLPYLVIVIDELADLMMVSPADVEEAICRIAQKARACGIHLLVATQRPSVDVITGLIKANIPTRIAFTVSSQVDSRTIIDIAGAEKLLGRGDMLFLENGTAKPLRVQGVYVSDDEIEHTVAHVKEQMKPDYLFRQDELLKQADRLETEDELFYEACQFVLAQGGASTSLLQRQFRIGYNRAARLIEEMENQGIISQARGTKPRDVLMTEEELQALQDMNA</sequence>
<dbReference type="InterPro" id="IPR002543">
    <property type="entry name" value="FtsK_dom"/>
</dbReference>
<dbReference type="SMART" id="SM00382">
    <property type="entry name" value="AAA"/>
    <property type="match status" value="1"/>
</dbReference>
<evidence type="ECO:0000256" key="3">
    <source>
        <dbReference type="ARBA" id="ARBA00022829"/>
    </source>
</evidence>
<dbReference type="SMART" id="SM00843">
    <property type="entry name" value="Ftsk_gamma"/>
    <property type="match status" value="1"/>
</dbReference>
<accession>A0AA41X706</accession>
<feature type="region of interest" description="Disordered" evidence="7">
    <location>
        <begin position="1"/>
        <end position="73"/>
    </location>
</feature>
<gene>
    <name evidence="9" type="ORF">NK662_02880</name>
</gene>
<dbReference type="Pfam" id="PF09397">
    <property type="entry name" value="FtsK_gamma"/>
    <property type="match status" value="1"/>
</dbReference>
<feature type="binding site" evidence="6">
    <location>
        <begin position="277"/>
        <end position="284"/>
    </location>
    <ligand>
        <name>ATP</name>
        <dbReference type="ChEBI" id="CHEBI:30616"/>
    </ligand>
</feature>
<dbReference type="Pfam" id="PF17854">
    <property type="entry name" value="FtsK_alpha"/>
    <property type="match status" value="1"/>
</dbReference>
<evidence type="ECO:0000256" key="7">
    <source>
        <dbReference type="SAM" id="MobiDB-lite"/>
    </source>
</evidence>
<dbReference type="Gene3D" id="1.10.10.10">
    <property type="entry name" value="Winged helix-like DNA-binding domain superfamily/Winged helix DNA-binding domain"/>
    <property type="match status" value="1"/>
</dbReference>
<evidence type="ECO:0000313" key="10">
    <source>
        <dbReference type="Proteomes" id="UP001156102"/>
    </source>
</evidence>
<dbReference type="Gene3D" id="3.40.50.300">
    <property type="entry name" value="P-loop containing nucleotide triphosphate hydrolases"/>
    <property type="match status" value="1"/>
</dbReference>
<feature type="compositionally biased region" description="Acidic residues" evidence="7">
    <location>
        <begin position="1"/>
        <end position="46"/>
    </location>
</feature>
<dbReference type="InterPro" id="IPR050206">
    <property type="entry name" value="FtsK/SpoIIIE/SftA"/>
</dbReference>
<dbReference type="InterPro" id="IPR041027">
    <property type="entry name" value="FtsK_alpha"/>
</dbReference>
<keyword evidence="2 6" id="KW-0547">Nucleotide-binding</keyword>
<dbReference type="Pfam" id="PF01580">
    <property type="entry name" value="FtsK_SpoIIIE"/>
    <property type="match status" value="1"/>
</dbReference>
<organism evidence="9 10">
    <name type="scientific">Ectobacillus ponti</name>
    <dbReference type="NCBI Taxonomy" id="2961894"/>
    <lineage>
        <taxon>Bacteria</taxon>
        <taxon>Bacillati</taxon>
        <taxon>Bacillota</taxon>
        <taxon>Bacilli</taxon>
        <taxon>Bacillales</taxon>
        <taxon>Bacillaceae</taxon>
        <taxon>Ectobacillus</taxon>
    </lineage>
</organism>
<protein>
    <submittedName>
        <fullName evidence="9">DNA translocase FtsK</fullName>
    </submittedName>
</protein>
<keyword evidence="3" id="KW-0159">Chromosome partition</keyword>
<dbReference type="InterPro" id="IPR018541">
    <property type="entry name" value="Ftsk_gamma"/>
</dbReference>
<evidence type="ECO:0000256" key="4">
    <source>
        <dbReference type="ARBA" id="ARBA00022840"/>
    </source>
</evidence>
<name>A0AA41X706_9BACI</name>
<dbReference type="InterPro" id="IPR036388">
    <property type="entry name" value="WH-like_DNA-bd_sf"/>
</dbReference>
<dbReference type="InterPro" id="IPR003593">
    <property type="entry name" value="AAA+_ATPase"/>
</dbReference>
<comment type="caution">
    <text evidence="9">The sequence shown here is derived from an EMBL/GenBank/DDBJ whole genome shotgun (WGS) entry which is preliminary data.</text>
</comment>
<evidence type="ECO:0000256" key="6">
    <source>
        <dbReference type="PROSITE-ProRule" id="PRU00289"/>
    </source>
</evidence>
<evidence type="ECO:0000256" key="5">
    <source>
        <dbReference type="ARBA" id="ARBA00023125"/>
    </source>
</evidence>
<dbReference type="GO" id="GO:0007059">
    <property type="term" value="P:chromosome segregation"/>
    <property type="evidence" value="ECO:0007669"/>
    <property type="project" value="UniProtKB-KW"/>
</dbReference>
<comment type="similarity">
    <text evidence="1">Belongs to the FtsK/SpoIIIE/SftA family.</text>
</comment>
<dbReference type="GO" id="GO:0003677">
    <property type="term" value="F:DNA binding"/>
    <property type="evidence" value="ECO:0007669"/>
    <property type="project" value="UniProtKB-KW"/>
</dbReference>
<dbReference type="PANTHER" id="PTHR22683">
    <property type="entry name" value="SPORULATION PROTEIN RELATED"/>
    <property type="match status" value="1"/>
</dbReference>
<dbReference type="InterPro" id="IPR036390">
    <property type="entry name" value="WH_DNA-bd_sf"/>
</dbReference>
<dbReference type="Gene3D" id="3.30.980.40">
    <property type="match status" value="1"/>
</dbReference>
<keyword evidence="4 6" id="KW-0067">ATP-binding</keyword>
<keyword evidence="10" id="KW-1185">Reference proteome</keyword>
<reference evidence="9" key="1">
    <citation type="submission" date="2022-07" db="EMBL/GenBank/DDBJ databases">
        <authorList>
            <person name="Li W.-J."/>
            <person name="Deng Q.-Q."/>
        </authorList>
    </citation>
    <scope>NUCLEOTIDE SEQUENCE</scope>
    <source>
        <strain evidence="9">SYSU M60031</strain>
    </source>
</reference>
<feature type="non-terminal residue" evidence="9">
    <location>
        <position position="1"/>
    </location>
</feature>
<dbReference type="PANTHER" id="PTHR22683:SF42">
    <property type="entry name" value="DNA TRANSLOCASE SFTA"/>
    <property type="match status" value="1"/>
</dbReference>
<feature type="compositionally biased region" description="Acidic residues" evidence="7">
    <location>
        <begin position="54"/>
        <end position="64"/>
    </location>
</feature>
<keyword evidence="5" id="KW-0238">DNA-binding</keyword>
<feature type="domain" description="FtsK" evidence="8">
    <location>
        <begin position="260"/>
        <end position="452"/>
    </location>
</feature>
<dbReference type="RefSeq" id="WP_254757154.1">
    <property type="nucleotide sequence ID" value="NZ_JANCLT010000001.1"/>
</dbReference>
<dbReference type="InterPro" id="IPR027417">
    <property type="entry name" value="P-loop_NTPase"/>
</dbReference>
<dbReference type="EMBL" id="JANCLT010000001">
    <property type="protein sequence ID" value="MCP8967485.1"/>
    <property type="molecule type" value="Genomic_DNA"/>
</dbReference>
<evidence type="ECO:0000259" key="8">
    <source>
        <dbReference type="PROSITE" id="PS50901"/>
    </source>
</evidence>